<dbReference type="EC" id="2.1.1.182" evidence="7"/>
<comment type="catalytic activity">
    <reaction evidence="7">
        <text>adenosine(1518)/adenosine(1519) in 16S rRNA + 4 S-adenosyl-L-methionine = N(6)-dimethyladenosine(1518)/N(6)-dimethyladenosine(1519) in 16S rRNA + 4 S-adenosyl-L-homocysteine + 4 H(+)</text>
        <dbReference type="Rhea" id="RHEA:19609"/>
        <dbReference type="Rhea" id="RHEA-COMP:10232"/>
        <dbReference type="Rhea" id="RHEA-COMP:10233"/>
        <dbReference type="ChEBI" id="CHEBI:15378"/>
        <dbReference type="ChEBI" id="CHEBI:57856"/>
        <dbReference type="ChEBI" id="CHEBI:59789"/>
        <dbReference type="ChEBI" id="CHEBI:74411"/>
        <dbReference type="ChEBI" id="CHEBI:74493"/>
        <dbReference type="EC" id="2.1.1.182"/>
    </reaction>
</comment>
<dbReference type="GO" id="GO:0052908">
    <property type="term" value="F:16S rRNA (adenine(1518)-N(6)/adenine(1519)-N(6))-dimethyltransferase activity"/>
    <property type="evidence" value="ECO:0007669"/>
    <property type="project" value="UniProtKB-EC"/>
</dbReference>
<dbReference type="InterPro" id="IPR023165">
    <property type="entry name" value="rRNA_Ade_diMease-like_C"/>
</dbReference>
<dbReference type="InterPro" id="IPR020596">
    <property type="entry name" value="rRNA_Ade_Mease_Trfase_CS"/>
</dbReference>
<protein>
    <recommendedName>
        <fullName evidence="7">Ribosomal RNA small subunit methyltransferase A</fullName>
        <ecNumber evidence="7">2.1.1.182</ecNumber>
    </recommendedName>
    <alternativeName>
        <fullName evidence="7">16S rRNA (adenine(1518)-N(6)/adenine(1519)-N(6))-dimethyltransferase</fullName>
    </alternativeName>
    <alternativeName>
        <fullName evidence="7">16S rRNA dimethyladenosine transferase</fullName>
    </alternativeName>
    <alternativeName>
        <fullName evidence="7">16S rRNA dimethylase</fullName>
    </alternativeName>
    <alternativeName>
        <fullName evidence="7">S-adenosylmethionine-6-N', N'-adenosyl(rRNA) dimethyltransferase</fullName>
    </alternativeName>
</protein>
<reference evidence="10 11" key="1">
    <citation type="journal article" date="2016" name="Nat. Commun.">
        <title>Thousands of microbial genomes shed light on interconnected biogeochemical processes in an aquifer system.</title>
        <authorList>
            <person name="Anantharaman K."/>
            <person name="Brown C.T."/>
            <person name="Hug L.A."/>
            <person name="Sharon I."/>
            <person name="Castelle C.J."/>
            <person name="Probst A.J."/>
            <person name="Thomas B.C."/>
            <person name="Singh A."/>
            <person name="Wilkins M.J."/>
            <person name="Karaoz U."/>
            <person name="Brodie E.L."/>
            <person name="Williams K.H."/>
            <person name="Hubbard S.S."/>
            <person name="Banfield J.F."/>
        </authorList>
    </citation>
    <scope>NUCLEOTIDE SEQUENCE [LARGE SCALE GENOMIC DNA]</scope>
</reference>
<dbReference type="PANTHER" id="PTHR11727">
    <property type="entry name" value="DIMETHYLADENOSINE TRANSFERASE"/>
    <property type="match status" value="1"/>
</dbReference>
<dbReference type="InterPro" id="IPR029063">
    <property type="entry name" value="SAM-dependent_MTases_sf"/>
</dbReference>
<feature type="binding site" evidence="7 8">
    <location>
        <position position="12"/>
    </location>
    <ligand>
        <name>S-adenosyl-L-methionine</name>
        <dbReference type="ChEBI" id="CHEBI:59789"/>
    </ligand>
</feature>
<name>A0A1G2MBF6_9BACT</name>
<keyword evidence="6 7" id="KW-0694">RNA-binding</keyword>
<organism evidence="10 11">
    <name type="scientific">Candidatus Taylorbacteria bacterium RIFCSPHIGHO2_01_FULL_51_15</name>
    <dbReference type="NCBI Taxonomy" id="1802304"/>
    <lineage>
        <taxon>Bacteria</taxon>
        <taxon>Candidatus Tayloriibacteriota</taxon>
    </lineage>
</organism>
<feature type="binding site" evidence="7 8">
    <location>
        <position position="107"/>
    </location>
    <ligand>
        <name>S-adenosyl-L-methionine</name>
        <dbReference type="ChEBI" id="CHEBI:59789"/>
    </ligand>
</feature>
<dbReference type="EMBL" id="MHRI01000011">
    <property type="protein sequence ID" value="OHA21265.1"/>
    <property type="molecule type" value="Genomic_DNA"/>
</dbReference>
<dbReference type="Pfam" id="PF00398">
    <property type="entry name" value="RrnaAD"/>
    <property type="match status" value="1"/>
</dbReference>
<feature type="binding site" evidence="7 8">
    <location>
        <position position="37"/>
    </location>
    <ligand>
        <name>S-adenosyl-L-methionine</name>
        <dbReference type="ChEBI" id="CHEBI:59789"/>
    </ligand>
</feature>
<feature type="binding site" evidence="7 8">
    <location>
        <position position="10"/>
    </location>
    <ligand>
        <name>S-adenosyl-L-methionine</name>
        <dbReference type="ChEBI" id="CHEBI:59789"/>
    </ligand>
</feature>
<dbReference type="Proteomes" id="UP000178121">
    <property type="component" value="Unassembled WGS sequence"/>
</dbReference>
<dbReference type="GO" id="GO:0003723">
    <property type="term" value="F:RNA binding"/>
    <property type="evidence" value="ECO:0007669"/>
    <property type="project" value="UniProtKB-UniRule"/>
</dbReference>
<evidence type="ECO:0000313" key="11">
    <source>
        <dbReference type="Proteomes" id="UP000178121"/>
    </source>
</evidence>
<dbReference type="SMART" id="SM00650">
    <property type="entry name" value="rADc"/>
    <property type="match status" value="1"/>
</dbReference>
<dbReference type="PROSITE" id="PS01131">
    <property type="entry name" value="RRNA_A_DIMETH"/>
    <property type="match status" value="1"/>
</dbReference>
<dbReference type="CDD" id="cd02440">
    <property type="entry name" value="AdoMet_MTases"/>
    <property type="match status" value="1"/>
</dbReference>
<dbReference type="GO" id="GO:0005829">
    <property type="term" value="C:cytosol"/>
    <property type="evidence" value="ECO:0007669"/>
    <property type="project" value="TreeGrafter"/>
</dbReference>
<keyword evidence="4 7" id="KW-0808">Transferase</keyword>
<keyword evidence="5 7" id="KW-0949">S-adenosyl-L-methionine</keyword>
<comment type="similarity">
    <text evidence="7">Belongs to the class I-like SAM-binding methyltransferase superfamily. rRNA adenine N(6)-methyltransferase family. RsmA subfamily.</text>
</comment>
<feature type="domain" description="Ribosomal RNA adenine methylase transferase N-terminal" evidence="9">
    <location>
        <begin position="17"/>
        <end position="190"/>
    </location>
</feature>
<evidence type="ECO:0000256" key="8">
    <source>
        <dbReference type="PROSITE-ProRule" id="PRU01026"/>
    </source>
</evidence>
<evidence type="ECO:0000256" key="4">
    <source>
        <dbReference type="ARBA" id="ARBA00022679"/>
    </source>
</evidence>
<evidence type="ECO:0000256" key="6">
    <source>
        <dbReference type="ARBA" id="ARBA00022884"/>
    </source>
</evidence>
<sequence>MFKKKSLGQHFLRDPKILGKIVAAGKLTLEDSVLEIGPGEGGLTMLLLAKVRKVVAVEKDDRLIPILRERFASEIASGRLELIHADILDFSPTNYSLLATNYKVVANIPYYITGALMRKFLQEGPEPCMMVLLVQKEVARRIVAQDGRESILSISVKAYGTPRYVDTVKAGSFSPPPNVDSAIIAIEGISKEFFTHCGEKKFFALLKKGFAHPRKLLASNLGIETGVLETAGIAPNARAEVLSPEAWKDLATKILDGR</sequence>
<accession>A0A1G2MBF6</accession>
<keyword evidence="2 7" id="KW-0698">rRNA processing</keyword>
<keyword evidence="3 7" id="KW-0489">Methyltransferase</keyword>
<feature type="binding site" evidence="7 8">
    <location>
        <position position="58"/>
    </location>
    <ligand>
        <name>S-adenosyl-L-methionine</name>
        <dbReference type="ChEBI" id="CHEBI:59789"/>
    </ligand>
</feature>
<dbReference type="AlphaFoldDB" id="A0A1G2MBF6"/>
<comment type="function">
    <text evidence="7">Specifically dimethylates two adjacent adenosines (A1518 and A1519) in the loop of a conserved hairpin near the 3'-end of 16S rRNA in the 30S particle. May play a critical role in biogenesis of 30S subunits.</text>
</comment>
<dbReference type="InterPro" id="IPR011530">
    <property type="entry name" value="rRNA_adenine_dimethylase"/>
</dbReference>
<dbReference type="PANTHER" id="PTHR11727:SF7">
    <property type="entry name" value="DIMETHYLADENOSINE TRANSFERASE-RELATED"/>
    <property type="match status" value="1"/>
</dbReference>
<comment type="subcellular location">
    <subcellularLocation>
        <location evidence="7">Cytoplasm</location>
    </subcellularLocation>
</comment>
<dbReference type="HAMAP" id="MF_00607">
    <property type="entry name" value="16SrRNA_methyltr_A"/>
    <property type="match status" value="1"/>
</dbReference>
<keyword evidence="1 7" id="KW-0963">Cytoplasm</keyword>
<comment type="caution">
    <text evidence="10">The sequence shown here is derived from an EMBL/GenBank/DDBJ whole genome shotgun (WGS) entry which is preliminary data.</text>
</comment>
<evidence type="ECO:0000256" key="7">
    <source>
        <dbReference type="HAMAP-Rule" id="MF_00607"/>
    </source>
</evidence>
<evidence type="ECO:0000313" key="10">
    <source>
        <dbReference type="EMBL" id="OHA21265.1"/>
    </source>
</evidence>
<evidence type="ECO:0000256" key="5">
    <source>
        <dbReference type="ARBA" id="ARBA00022691"/>
    </source>
</evidence>
<feature type="binding site" evidence="7 8">
    <location>
        <position position="86"/>
    </location>
    <ligand>
        <name>S-adenosyl-L-methionine</name>
        <dbReference type="ChEBI" id="CHEBI:59789"/>
    </ligand>
</feature>
<dbReference type="InterPro" id="IPR020598">
    <property type="entry name" value="rRNA_Ade_methylase_Trfase_N"/>
</dbReference>
<dbReference type="PROSITE" id="PS51689">
    <property type="entry name" value="SAM_RNA_A_N6_MT"/>
    <property type="match status" value="1"/>
</dbReference>
<evidence type="ECO:0000256" key="1">
    <source>
        <dbReference type="ARBA" id="ARBA00022490"/>
    </source>
</evidence>
<dbReference type="Gene3D" id="1.10.8.100">
    <property type="entry name" value="Ribosomal RNA adenine dimethylase-like, domain 2"/>
    <property type="match status" value="1"/>
</dbReference>
<gene>
    <name evidence="7" type="primary">rsmA</name>
    <name evidence="7" type="synonym">ksgA</name>
    <name evidence="10" type="ORF">A2849_00525</name>
</gene>
<proteinExistence type="inferred from homology"/>
<dbReference type="InterPro" id="IPR001737">
    <property type="entry name" value="KsgA/Erm"/>
</dbReference>
<evidence type="ECO:0000259" key="9">
    <source>
        <dbReference type="SMART" id="SM00650"/>
    </source>
</evidence>
<evidence type="ECO:0000256" key="2">
    <source>
        <dbReference type="ARBA" id="ARBA00022552"/>
    </source>
</evidence>
<dbReference type="Gene3D" id="3.40.50.150">
    <property type="entry name" value="Vaccinia Virus protein VP39"/>
    <property type="match status" value="1"/>
</dbReference>
<dbReference type="NCBIfam" id="TIGR00755">
    <property type="entry name" value="ksgA"/>
    <property type="match status" value="1"/>
</dbReference>
<dbReference type="SUPFAM" id="SSF53335">
    <property type="entry name" value="S-adenosyl-L-methionine-dependent methyltransferases"/>
    <property type="match status" value="1"/>
</dbReference>
<evidence type="ECO:0000256" key="3">
    <source>
        <dbReference type="ARBA" id="ARBA00022603"/>
    </source>
</evidence>